<dbReference type="Pfam" id="PF08281">
    <property type="entry name" value="Sigma70_r4_2"/>
    <property type="match status" value="1"/>
</dbReference>
<dbReference type="Gene3D" id="1.10.10.10">
    <property type="entry name" value="Winged helix-like DNA-binding domain superfamily/Winged helix DNA-binding domain"/>
    <property type="match status" value="1"/>
</dbReference>
<dbReference type="AlphaFoldDB" id="A0A4D7BD16"/>
<dbReference type="Pfam" id="PF04542">
    <property type="entry name" value="Sigma70_r2"/>
    <property type="match status" value="1"/>
</dbReference>
<dbReference type="InterPro" id="IPR013325">
    <property type="entry name" value="RNA_pol_sigma_r2"/>
</dbReference>
<evidence type="ECO:0000256" key="6">
    <source>
        <dbReference type="ARBA" id="ARBA00023163"/>
    </source>
</evidence>
<keyword evidence="5" id="KW-0238">DNA-binding</keyword>
<dbReference type="NCBIfam" id="TIGR02937">
    <property type="entry name" value="sigma70-ECF"/>
    <property type="match status" value="1"/>
</dbReference>
<dbReference type="InterPro" id="IPR013249">
    <property type="entry name" value="RNA_pol_sigma70_r4_t2"/>
</dbReference>
<gene>
    <name evidence="9" type="ORF">E8M01_25365</name>
</gene>
<dbReference type="Gene3D" id="1.10.1740.10">
    <property type="match status" value="1"/>
</dbReference>
<keyword evidence="6" id="KW-0804">Transcription</keyword>
<evidence type="ECO:0000256" key="3">
    <source>
        <dbReference type="ARBA" id="ARBA00023015"/>
    </source>
</evidence>
<protein>
    <submittedName>
        <fullName evidence="9">Sigma-70 family RNA polymerase sigma factor</fullName>
    </submittedName>
</protein>
<dbReference type="SUPFAM" id="SSF88659">
    <property type="entry name" value="Sigma3 and sigma4 domains of RNA polymerase sigma factors"/>
    <property type="match status" value="1"/>
</dbReference>
<dbReference type="SUPFAM" id="SSF54427">
    <property type="entry name" value="NTF2-like"/>
    <property type="match status" value="1"/>
</dbReference>
<feature type="domain" description="RNA polymerase sigma-70 region 2" evidence="7">
    <location>
        <begin position="29"/>
        <end position="95"/>
    </location>
</feature>
<evidence type="ECO:0000256" key="4">
    <source>
        <dbReference type="ARBA" id="ARBA00023082"/>
    </source>
</evidence>
<name>A0A4D7BD16_9HYPH</name>
<dbReference type="Proteomes" id="UP000298781">
    <property type="component" value="Chromosome"/>
</dbReference>
<evidence type="ECO:0000259" key="8">
    <source>
        <dbReference type="Pfam" id="PF08281"/>
    </source>
</evidence>
<dbReference type="InterPro" id="IPR039425">
    <property type="entry name" value="RNA_pol_sigma-70-like"/>
</dbReference>
<dbReference type="Gene3D" id="3.10.450.50">
    <property type="match status" value="1"/>
</dbReference>
<comment type="similarity">
    <text evidence="1">Belongs to the sigma-70 factor family. ECF subfamily.</text>
</comment>
<dbReference type="GO" id="GO:0016987">
    <property type="term" value="F:sigma factor activity"/>
    <property type="evidence" value="ECO:0007669"/>
    <property type="project" value="UniProtKB-KW"/>
</dbReference>
<dbReference type="InterPro" id="IPR014284">
    <property type="entry name" value="RNA_pol_sigma-70_dom"/>
</dbReference>
<dbReference type="PANTHER" id="PTHR43133">
    <property type="entry name" value="RNA POLYMERASE ECF-TYPE SIGMA FACTO"/>
    <property type="match status" value="1"/>
</dbReference>
<dbReference type="SUPFAM" id="SSF88946">
    <property type="entry name" value="Sigma2 domain of RNA polymerase sigma factors"/>
    <property type="match status" value="1"/>
</dbReference>
<dbReference type="OrthoDB" id="7193272at2"/>
<dbReference type="KEGG" id="pstg:E8M01_25365"/>
<evidence type="ECO:0000256" key="2">
    <source>
        <dbReference type="ARBA" id="ARBA00011344"/>
    </source>
</evidence>
<evidence type="ECO:0000313" key="9">
    <source>
        <dbReference type="EMBL" id="QCI67266.1"/>
    </source>
</evidence>
<reference evidence="9 10" key="1">
    <citation type="submission" date="2019-04" db="EMBL/GenBank/DDBJ databases">
        <title>Phreatobacter aquaticus sp. nov.</title>
        <authorList>
            <person name="Choi A."/>
        </authorList>
    </citation>
    <scope>NUCLEOTIDE SEQUENCE [LARGE SCALE GENOMIC DNA]</scope>
    <source>
        <strain evidence="9 10">KCTC 52518</strain>
    </source>
</reference>
<organism evidence="9 10">
    <name type="scientific">Phreatobacter stygius</name>
    <dbReference type="NCBI Taxonomy" id="1940610"/>
    <lineage>
        <taxon>Bacteria</taxon>
        <taxon>Pseudomonadati</taxon>
        <taxon>Pseudomonadota</taxon>
        <taxon>Alphaproteobacteria</taxon>
        <taxon>Hyphomicrobiales</taxon>
        <taxon>Phreatobacteraceae</taxon>
        <taxon>Phreatobacter</taxon>
    </lineage>
</organism>
<dbReference type="InterPro" id="IPR036388">
    <property type="entry name" value="WH-like_DNA-bd_sf"/>
</dbReference>
<proteinExistence type="inferred from homology"/>
<dbReference type="GO" id="GO:0006352">
    <property type="term" value="P:DNA-templated transcription initiation"/>
    <property type="evidence" value="ECO:0007669"/>
    <property type="project" value="InterPro"/>
</dbReference>
<keyword evidence="3" id="KW-0805">Transcription regulation</keyword>
<comment type="subunit">
    <text evidence="2">Interacts transiently with the RNA polymerase catalytic core formed by RpoA, RpoB, RpoC and RpoZ (2 alpha, 1 beta, 1 beta' and 1 omega subunit) to form the RNA polymerase holoenzyme that can initiate transcription.</text>
</comment>
<dbReference type="InterPro" id="IPR032710">
    <property type="entry name" value="NTF2-like_dom_sf"/>
</dbReference>
<dbReference type="GO" id="GO:0003677">
    <property type="term" value="F:DNA binding"/>
    <property type="evidence" value="ECO:0007669"/>
    <property type="project" value="UniProtKB-KW"/>
</dbReference>
<evidence type="ECO:0000313" key="10">
    <source>
        <dbReference type="Proteomes" id="UP000298781"/>
    </source>
</evidence>
<dbReference type="InterPro" id="IPR013324">
    <property type="entry name" value="RNA_pol_sigma_r3/r4-like"/>
</dbReference>
<feature type="domain" description="RNA polymerase sigma factor 70 region 4 type 2" evidence="8">
    <location>
        <begin position="131"/>
        <end position="178"/>
    </location>
</feature>
<sequence>MGFQGIVLGTAGAPVVRAASTEADLDRVFAALRPKLHRYCARMTGSVIDGEDVVQETLVKAMEARRRVGTIAVPEAWLFRIAHNAALDFLRRRARSAALHVAFPDEADAEALADPADRTGDRAVVAASLAAFMRLSVAQRGSVILADVLGYSLKETAAVLETSPTAVKAVLARGRARLRRLADEPEDLVSPVLSGDQRRLLAFYVERFNARDFDAIRDRLADEVELDLVNRKRLNGRSDVAGYFSNYARIDAWLVSAGFVDGQPCLLVSDPADATATPLYPVLLGWAGDRIVRIRDFRYARYVMDGVMRDVMGGLAPARAPIRPPSGA</sequence>
<evidence type="ECO:0000259" key="7">
    <source>
        <dbReference type="Pfam" id="PF04542"/>
    </source>
</evidence>
<dbReference type="InterPro" id="IPR007627">
    <property type="entry name" value="RNA_pol_sigma70_r2"/>
</dbReference>
<keyword evidence="10" id="KW-1185">Reference proteome</keyword>
<evidence type="ECO:0000256" key="1">
    <source>
        <dbReference type="ARBA" id="ARBA00010641"/>
    </source>
</evidence>
<dbReference type="RefSeq" id="WP_136962699.1">
    <property type="nucleotide sequence ID" value="NZ_CP039690.1"/>
</dbReference>
<evidence type="ECO:0000256" key="5">
    <source>
        <dbReference type="ARBA" id="ARBA00023125"/>
    </source>
</evidence>
<dbReference type="EMBL" id="CP039690">
    <property type="protein sequence ID" value="QCI67266.1"/>
    <property type="molecule type" value="Genomic_DNA"/>
</dbReference>
<dbReference type="PANTHER" id="PTHR43133:SF8">
    <property type="entry name" value="RNA POLYMERASE SIGMA FACTOR HI_1459-RELATED"/>
    <property type="match status" value="1"/>
</dbReference>
<accession>A0A4D7BD16</accession>
<keyword evidence="4" id="KW-0731">Sigma factor</keyword>